<dbReference type="RefSeq" id="WP_030804442.1">
    <property type="nucleotide sequence ID" value="NZ_CAKXYP010000005.1"/>
</dbReference>
<dbReference type="Proteomes" id="UP001154015">
    <property type="component" value="Unassembled WGS sequence"/>
</dbReference>
<sequence length="289" mass="29916">MTSMRISQLAERSGVPATTLRFYESAGLLSADRTPAGYRMYGEDAVDRLAFIGAAKHLGLALEEIGELVGVWEAGACRDVKADLRPRISARLAEAEVRAAELAAFTASLRGALAHLDGLPDRAGRCDPECGFLAPGVGARSVSGSVSAQAAAPGPGSSAPGSAPVSGGAPGGQPVDVVLSPGREAAEQETERWRAAPVACSLSGDGLHERTARWREAVAGAARAAVPEGLRLTLPVDRVTRIAELAAAEQECCPFFDFRLHLDGPYLHLEVRAPADGGAPLADLFGSAD</sequence>
<dbReference type="PROSITE" id="PS50937">
    <property type="entry name" value="HTH_MERR_2"/>
    <property type="match status" value="1"/>
</dbReference>
<dbReference type="SUPFAM" id="SSF46955">
    <property type="entry name" value="Putative DNA-binding domain"/>
    <property type="match status" value="1"/>
</dbReference>
<protein>
    <submittedName>
        <fullName evidence="4">Transcriptional regulator, MerR family</fullName>
    </submittedName>
</protein>
<gene>
    <name evidence="4" type="ORF">SGL43_02040</name>
</gene>
<dbReference type="Pfam" id="PF13411">
    <property type="entry name" value="MerR_1"/>
    <property type="match status" value="1"/>
</dbReference>
<proteinExistence type="predicted"/>
<dbReference type="PRINTS" id="PR00040">
    <property type="entry name" value="HTHMERR"/>
</dbReference>
<dbReference type="PANTHER" id="PTHR30204">
    <property type="entry name" value="REDOX-CYCLING DRUG-SENSING TRANSCRIPTIONAL ACTIVATOR SOXR"/>
    <property type="match status" value="1"/>
</dbReference>
<dbReference type="InterPro" id="IPR009061">
    <property type="entry name" value="DNA-bd_dom_put_sf"/>
</dbReference>
<dbReference type="EMBL" id="CAKXYP010000005">
    <property type="protein sequence ID" value="CAH9415028.1"/>
    <property type="molecule type" value="Genomic_DNA"/>
</dbReference>
<dbReference type="InterPro" id="IPR000551">
    <property type="entry name" value="MerR-type_HTH_dom"/>
</dbReference>
<organism evidence="4 5">
    <name type="scientific">Streptomyces globisporus</name>
    <dbReference type="NCBI Taxonomy" id="1908"/>
    <lineage>
        <taxon>Bacteria</taxon>
        <taxon>Bacillati</taxon>
        <taxon>Actinomycetota</taxon>
        <taxon>Actinomycetes</taxon>
        <taxon>Kitasatosporales</taxon>
        <taxon>Streptomycetaceae</taxon>
        <taxon>Streptomyces</taxon>
    </lineage>
</organism>
<keyword evidence="5" id="KW-1185">Reference proteome</keyword>
<dbReference type="InterPro" id="IPR047057">
    <property type="entry name" value="MerR_fam"/>
</dbReference>
<feature type="domain" description="HTH merR-type" evidence="3">
    <location>
        <begin position="3"/>
        <end position="71"/>
    </location>
</feature>
<evidence type="ECO:0000256" key="1">
    <source>
        <dbReference type="ARBA" id="ARBA00023125"/>
    </source>
</evidence>
<dbReference type="Gene3D" id="1.10.1660.10">
    <property type="match status" value="1"/>
</dbReference>
<dbReference type="PANTHER" id="PTHR30204:SF92">
    <property type="entry name" value="HTH-TYPE TRANSCRIPTIONAL REGULATOR ZNTR"/>
    <property type="match status" value="1"/>
</dbReference>
<feature type="region of interest" description="Disordered" evidence="2">
    <location>
        <begin position="147"/>
        <end position="177"/>
    </location>
</feature>
<dbReference type="SMART" id="SM00422">
    <property type="entry name" value="HTH_MERR"/>
    <property type="match status" value="1"/>
</dbReference>
<reference evidence="4" key="1">
    <citation type="submission" date="2022-03" db="EMBL/GenBank/DDBJ databases">
        <authorList>
            <person name="Leyn A S."/>
        </authorList>
    </citation>
    <scope>NUCLEOTIDE SEQUENCE</scope>
    <source>
        <strain evidence="4">Streptomyces globisporus 4-3</strain>
    </source>
</reference>
<evidence type="ECO:0000313" key="4">
    <source>
        <dbReference type="EMBL" id="CAH9415028.1"/>
    </source>
</evidence>
<keyword evidence="1" id="KW-0238">DNA-binding</keyword>
<accession>A0ABM9GWC0</accession>
<evidence type="ECO:0000259" key="3">
    <source>
        <dbReference type="PROSITE" id="PS50937"/>
    </source>
</evidence>
<evidence type="ECO:0000313" key="5">
    <source>
        <dbReference type="Proteomes" id="UP001154015"/>
    </source>
</evidence>
<name>A0ABM9GWC0_STRGL</name>
<comment type="caution">
    <text evidence="4">The sequence shown here is derived from an EMBL/GenBank/DDBJ whole genome shotgun (WGS) entry which is preliminary data.</text>
</comment>
<evidence type="ECO:0000256" key="2">
    <source>
        <dbReference type="SAM" id="MobiDB-lite"/>
    </source>
</evidence>
<feature type="compositionally biased region" description="Low complexity" evidence="2">
    <location>
        <begin position="147"/>
        <end position="175"/>
    </location>
</feature>